<dbReference type="OrthoDB" id="809632at2759"/>
<dbReference type="GO" id="GO:0032440">
    <property type="term" value="F:2-alkenal reductase [NAD(P)H] activity"/>
    <property type="evidence" value="ECO:0007669"/>
    <property type="project" value="TreeGrafter"/>
</dbReference>
<evidence type="ECO:0000313" key="3">
    <source>
        <dbReference type="Proteomes" id="UP000657918"/>
    </source>
</evidence>
<dbReference type="Gene3D" id="3.90.180.10">
    <property type="entry name" value="Medium-chain alcohol dehydrogenases, catalytic domain"/>
    <property type="match status" value="1"/>
</dbReference>
<dbReference type="EMBL" id="JADGMS010000017">
    <property type="protein sequence ID" value="KAF9663094.1"/>
    <property type="molecule type" value="Genomic_DNA"/>
</dbReference>
<dbReference type="Gene3D" id="3.40.50.720">
    <property type="entry name" value="NAD(P)-binding Rossmann-like Domain"/>
    <property type="match status" value="2"/>
</dbReference>
<name>A0A835MGT9_9ROSI</name>
<dbReference type="PANTHER" id="PTHR43205">
    <property type="entry name" value="PROSTAGLANDIN REDUCTASE"/>
    <property type="match status" value="1"/>
</dbReference>
<keyword evidence="1" id="KW-0812">Transmembrane</keyword>
<keyword evidence="1" id="KW-1133">Transmembrane helix</keyword>
<evidence type="ECO:0000256" key="1">
    <source>
        <dbReference type="SAM" id="Phobius"/>
    </source>
</evidence>
<dbReference type="InterPro" id="IPR045010">
    <property type="entry name" value="MDR_fam"/>
</dbReference>
<sequence>MLDAVLVNMRRHGRIAVCGMISQYNLEQHERFAVYEYYDRYSKFLDFVLPCIKEGKIVYVEDITKGLESGPTALVGLFSGLKCSQSCSGVIRRLLCTSSGQCHCLRYTLSREWMLCVLLYSSSVFSILHMACIAPFLYK</sequence>
<proteinExistence type="predicted"/>
<comment type="caution">
    <text evidence="2">The sequence shown here is derived from an EMBL/GenBank/DDBJ whole genome shotgun (WGS) entry which is preliminary data.</text>
</comment>
<organism evidence="2 3">
    <name type="scientific">Salix dunnii</name>
    <dbReference type="NCBI Taxonomy" id="1413687"/>
    <lineage>
        <taxon>Eukaryota</taxon>
        <taxon>Viridiplantae</taxon>
        <taxon>Streptophyta</taxon>
        <taxon>Embryophyta</taxon>
        <taxon>Tracheophyta</taxon>
        <taxon>Spermatophyta</taxon>
        <taxon>Magnoliopsida</taxon>
        <taxon>eudicotyledons</taxon>
        <taxon>Gunneridae</taxon>
        <taxon>Pentapetalae</taxon>
        <taxon>rosids</taxon>
        <taxon>fabids</taxon>
        <taxon>Malpighiales</taxon>
        <taxon>Salicaceae</taxon>
        <taxon>Saliceae</taxon>
        <taxon>Salix</taxon>
    </lineage>
</organism>
<dbReference type="AlphaFoldDB" id="A0A835MGT9"/>
<reference evidence="2 3" key="1">
    <citation type="submission" date="2020-10" db="EMBL/GenBank/DDBJ databases">
        <title>Plant Genome Project.</title>
        <authorList>
            <person name="Zhang R.-G."/>
        </authorList>
    </citation>
    <scope>NUCLEOTIDE SEQUENCE [LARGE SCALE GENOMIC DNA]</scope>
    <source>
        <strain evidence="2">FAFU-HL-1</strain>
        <tissue evidence="2">Leaf</tissue>
    </source>
</reference>
<accession>A0A835MGT9</accession>
<dbReference type="Proteomes" id="UP000657918">
    <property type="component" value="Unassembled WGS sequence"/>
</dbReference>
<keyword evidence="1" id="KW-0472">Membrane</keyword>
<feature type="transmembrane region" description="Helical" evidence="1">
    <location>
        <begin position="113"/>
        <end position="138"/>
    </location>
</feature>
<dbReference type="PANTHER" id="PTHR43205:SF67">
    <property type="entry name" value="ENOYL REDUCTASE (ER) DOMAIN-CONTAINING PROTEIN"/>
    <property type="match status" value="1"/>
</dbReference>
<keyword evidence="3" id="KW-1185">Reference proteome</keyword>
<evidence type="ECO:0000313" key="2">
    <source>
        <dbReference type="EMBL" id="KAF9663094.1"/>
    </source>
</evidence>
<gene>
    <name evidence="2" type="ORF">SADUNF_Sadunf17G0002800</name>
</gene>
<protein>
    <submittedName>
        <fullName evidence="2">Uncharacterized protein</fullName>
    </submittedName>
</protein>